<dbReference type="InterPro" id="IPR000488">
    <property type="entry name" value="Death_dom"/>
</dbReference>
<dbReference type="PANTHER" id="PTHR28336:SF4">
    <property type="entry name" value="DEATH DOMAIN-CONTAINING PROTEIN 1"/>
    <property type="match status" value="1"/>
</dbReference>
<dbReference type="AlphaFoldDB" id="A0AAW0P1L6"/>
<accession>A0AAW0P1L6</accession>
<dbReference type="Gene3D" id="1.10.533.10">
    <property type="entry name" value="Death Domain, Fas"/>
    <property type="match status" value="1"/>
</dbReference>
<evidence type="ECO:0000313" key="3">
    <source>
        <dbReference type="Proteomes" id="UP001460270"/>
    </source>
</evidence>
<proteinExistence type="predicted"/>
<protein>
    <recommendedName>
        <fullName evidence="1">Death domain-containing protein</fullName>
    </recommendedName>
</protein>
<dbReference type="EMBL" id="JBBPFD010000010">
    <property type="protein sequence ID" value="KAK7909787.1"/>
    <property type="molecule type" value="Genomic_DNA"/>
</dbReference>
<dbReference type="Proteomes" id="UP001460270">
    <property type="component" value="Unassembled WGS sequence"/>
</dbReference>
<dbReference type="PANTHER" id="PTHR28336">
    <property type="entry name" value="BA1-643"/>
    <property type="match status" value="1"/>
</dbReference>
<feature type="domain" description="Death" evidence="1">
    <location>
        <begin position="177"/>
        <end position="246"/>
    </location>
</feature>
<dbReference type="InterPro" id="IPR011029">
    <property type="entry name" value="DEATH-like_dom_sf"/>
</dbReference>
<dbReference type="SUPFAM" id="SSF47986">
    <property type="entry name" value="DEATH domain"/>
    <property type="match status" value="1"/>
</dbReference>
<dbReference type="GO" id="GO:0007165">
    <property type="term" value="P:signal transduction"/>
    <property type="evidence" value="ECO:0007669"/>
    <property type="project" value="InterPro"/>
</dbReference>
<name>A0AAW0P1L6_9GOBI</name>
<sequence length="258" mass="28455">MTVALVLSKDLTWELSKLKAQGFSSTVENSLEITMCEGDRLLLRFSGNITSEGALNTNMPEWIAFHSQRTNHLSVRLTEVDPFGNHSSSHYKGTAMFHKVSRGHLDWSCDGPGSVNVNLLGDPVCRLPLTLPKKAKRNNQMNVPQVKICEEDSSHSPCDSLLFWLSEQLSAEDLSLLVPSLRLRRSAAQLVKLRAGNSLSGQAFHLLLMWRRALPASPHQSNINHLANGLAKSGRPDLARELLLKQTAISEEQASGEA</sequence>
<gene>
    <name evidence="2" type="ORF">WMY93_014471</name>
</gene>
<evidence type="ECO:0000313" key="2">
    <source>
        <dbReference type="EMBL" id="KAK7909787.1"/>
    </source>
</evidence>
<reference evidence="3" key="1">
    <citation type="submission" date="2024-04" db="EMBL/GenBank/DDBJ databases">
        <title>Salinicola lusitanus LLJ914,a marine bacterium isolated from the Okinawa Trough.</title>
        <authorList>
            <person name="Li J."/>
        </authorList>
    </citation>
    <scope>NUCLEOTIDE SEQUENCE [LARGE SCALE GENOMIC DNA]</scope>
</reference>
<dbReference type="PROSITE" id="PS50017">
    <property type="entry name" value="DEATH_DOMAIN"/>
    <property type="match status" value="1"/>
</dbReference>
<evidence type="ECO:0000259" key="1">
    <source>
        <dbReference type="PROSITE" id="PS50017"/>
    </source>
</evidence>
<keyword evidence="3" id="KW-1185">Reference proteome</keyword>
<organism evidence="2 3">
    <name type="scientific">Mugilogobius chulae</name>
    <name type="common">yellowstripe goby</name>
    <dbReference type="NCBI Taxonomy" id="88201"/>
    <lineage>
        <taxon>Eukaryota</taxon>
        <taxon>Metazoa</taxon>
        <taxon>Chordata</taxon>
        <taxon>Craniata</taxon>
        <taxon>Vertebrata</taxon>
        <taxon>Euteleostomi</taxon>
        <taxon>Actinopterygii</taxon>
        <taxon>Neopterygii</taxon>
        <taxon>Teleostei</taxon>
        <taxon>Neoteleostei</taxon>
        <taxon>Acanthomorphata</taxon>
        <taxon>Gobiaria</taxon>
        <taxon>Gobiiformes</taxon>
        <taxon>Gobioidei</taxon>
        <taxon>Gobiidae</taxon>
        <taxon>Gobionellinae</taxon>
        <taxon>Mugilogobius</taxon>
    </lineage>
</organism>
<comment type="caution">
    <text evidence="2">The sequence shown here is derived from an EMBL/GenBank/DDBJ whole genome shotgun (WGS) entry which is preliminary data.</text>
</comment>